<sequence>GAAGLGREQQRADRARKKAQDALQKRQRREAAQALRLLRPEQCLKYVAVCVHPGLLEDPGSDALIEALSSLECSYCIEPQAVPYSITWRRNIPHSLSSTDGPTMKSEEEKEVLVLVDPRDFLKRLFSVFQSLSGAPSDSRPDLSQVLPLDGPEGPPTKNCSLAVIGLDAYRWYNRGWDRQQALCSGEQGQQEDPRFQPCPELSMTKQEIEEVLVVLQLWANTMVSFLDTWQEFSQHVSALTKAIAKRPYKKQRETELFSFCTDGKWSSGVRVEKDGTGLRQAWKRQIQQFNRVSPAAAAAIAEFLREELLGNMNHVSFLPRYNRGWDRQQALCSGEQGQQEDPRFQPCPELSMTKQEIEEVLVVLQLWANTMVSFLDTWQEFSQHVSALTKAIAKRPYKKQRETELFSFCTDGKWSSGVRVEKDGTGLRQAWKRQIQQFNRVSPAAAAAIAEAYPSPSLLLQAYEECSTENDRLHLLSDIQVKPEDGGRERRIGPDISRRVYLFMVSTSPDLVLDLSA</sequence>
<gene>
    <name evidence="10" type="primary">EME2</name>
</gene>
<evidence type="ECO:0000256" key="1">
    <source>
        <dbReference type="ARBA" id="ARBA00004123"/>
    </source>
</evidence>
<evidence type="ECO:0000256" key="6">
    <source>
        <dbReference type="ARBA" id="ARBA00023242"/>
    </source>
</evidence>
<feature type="domain" description="ERCC4" evidence="8">
    <location>
        <begin position="48"/>
        <end position="313"/>
    </location>
</feature>
<accession>A0A3Q0GIB1</accession>
<dbReference type="CTD" id="197342"/>
<comment type="similarity">
    <text evidence="2">Belongs to the EME1/MMS4 family.</text>
</comment>
<feature type="compositionally biased region" description="Basic and acidic residues" evidence="7">
    <location>
        <begin position="8"/>
        <end position="24"/>
    </location>
</feature>
<keyword evidence="5" id="KW-0234">DNA repair</keyword>
<evidence type="ECO:0000256" key="7">
    <source>
        <dbReference type="SAM" id="MobiDB-lite"/>
    </source>
</evidence>
<keyword evidence="4" id="KW-0233">DNA recombination</keyword>
<dbReference type="PANTHER" id="PTHR21077">
    <property type="entry name" value="EME1 PROTEIN"/>
    <property type="match status" value="1"/>
</dbReference>
<dbReference type="Pfam" id="PF21292">
    <property type="entry name" value="EME1-MUS81_C"/>
    <property type="match status" value="1"/>
</dbReference>
<keyword evidence="10" id="KW-0540">Nuclease</keyword>
<keyword evidence="10" id="KW-0378">Hydrolase</keyword>
<feature type="region of interest" description="Disordered" evidence="7">
    <location>
        <begin position="1"/>
        <end position="25"/>
    </location>
</feature>
<dbReference type="GO" id="GO:0005634">
    <property type="term" value="C:nucleus"/>
    <property type="evidence" value="ECO:0007669"/>
    <property type="project" value="UniProtKB-SubCell"/>
</dbReference>
<keyword evidence="3" id="KW-0227">DNA damage</keyword>
<dbReference type="Proteomes" id="UP000189705">
    <property type="component" value="Unplaced"/>
</dbReference>
<dbReference type="InterPro" id="IPR043087">
    <property type="entry name" value="Eme1_nucdom_sub2"/>
</dbReference>
<name>A0A3Q0GIB1_ALLSI</name>
<protein>
    <submittedName>
        <fullName evidence="10">Probable crossover junction endonuclease EME2</fullName>
    </submittedName>
</protein>
<dbReference type="Gene3D" id="1.10.150.670">
    <property type="entry name" value="Crossover junction endonuclease EME1, DNA-binding domain"/>
    <property type="match status" value="2"/>
</dbReference>
<dbReference type="GO" id="GO:0006302">
    <property type="term" value="P:double-strand break repair"/>
    <property type="evidence" value="ECO:0007669"/>
    <property type="project" value="TreeGrafter"/>
</dbReference>
<dbReference type="GeneID" id="102378333"/>
<evidence type="ECO:0000313" key="9">
    <source>
        <dbReference type="Proteomes" id="UP000189705"/>
    </source>
</evidence>
<feature type="region of interest" description="Disordered" evidence="7">
    <location>
        <begin position="133"/>
        <end position="152"/>
    </location>
</feature>
<keyword evidence="9" id="KW-1185">Reference proteome</keyword>
<dbReference type="GO" id="GO:0031297">
    <property type="term" value="P:replication fork processing"/>
    <property type="evidence" value="ECO:0007669"/>
    <property type="project" value="TreeGrafter"/>
</dbReference>
<dbReference type="GO" id="GO:0048476">
    <property type="term" value="C:Holliday junction resolvase complex"/>
    <property type="evidence" value="ECO:0007669"/>
    <property type="project" value="InterPro"/>
</dbReference>
<dbReference type="GO" id="GO:0000712">
    <property type="term" value="P:resolution of meiotic recombination intermediates"/>
    <property type="evidence" value="ECO:0007669"/>
    <property type="project" value="TreeGrafter"/>
</dbReference>
<evidence type="ECO:0000313" key="10">
    <source>
        <dbReference type="RefSeq" id="XP_025059404.1"/>
    </source>
</evidence>
<dbReference type="PANTHER" id="PTHR21077:SF6">
    <property type="entry name" value="CROSSOVER JUNCTION ENDONUCLEASE EME2-RELATED"/>
    <property type="match status" value="1"/>
</dbReference>
<dbReference type="GO" id="GO:0003677">
    <property type="term" value="F:DNA binding"/>
    <property type="evidence" value="ECO:0007669"/>
    <property type="project" value="InterPro"/>
</dbReference>
<dbReference type="SMART" id="SM00891">
    <property type="entry name" value="ERCC4"/>
    <property type="match status" value="2"/>
</dbReference>
<evidence type="ECO:0000256" key="3">
    <source>
        <dbReference type="ARBA" id="ARBA00022763"/>
    </source>
</evidence>
<dbReference type="InterPro" id="IPR033310">
    <property type="entry name" value="Mms4/EME1/EME2"/>
</dbReference>
<dbReference type="InParanoid" id="A0A3Q0GIB1"/>
<dbReference type="GO" id="GO:0008821">
    <property type="term" value="F:crossover junction DNA endonuclease activity"/>
    <property type="evidence" value="ECO:0007669"/>
    <property type="project" value="TreeGrafter"/>
</dbReference>
<comment type="subcellular location">
    <subcellularLocation>
        <location evidence="1">Nucleus</location>
    </subcellularLocation>
</comment>
<feature type="non-terminal residue" evidence="10">
    <location>
        <position position="1"/>
    </location>
</feature>
<dbReference type="Gene3D" id="4.10.800.30">
    <property type="entry name" value="ERCC4, Mus81-Eme1 complex, nuclease domain, subdomain 2"/>
    <property type="match status" value="1"/>
</dbReference>
<keyword evidence="10" id="KW-0255">Endonuclease</keyword>
<dbReference type="InterPro" id="IPR006166">
    <property type="entry name" value="ERCC4_domain"/>
</dbReference>
<keyword evidence="6" id="KW-0539">Nucleus</keyword>
<dbReference type="GO" id="GO:0031573">
    <property type="term" value="P:mitotic intra-S DNA damage checkpoint signaling"/>
    <property type="evidence" value="ECO:0007669"/>
    <property type="project" value="TreeGrafter"/>
</dbReference>
<proteinExistence type="inferred from homology"/>
<organism evidence="9 10">
    <name type="scientific">Alligator sinensis</name>
    <name type="common">Chinese alligator</name>
    <dbReference type="NCBI Taxonomy" id="38654"/>
    <lineage>
        <taxon>Eukaryota</taxon>
        <taxon>Metazoa</taxon>
        <taxon>Chordata</taxon>
        <taxon>Craniata</taxon>
        <taxon>Vertebrata</taxon>
        <taxon>Euteleostomi</taxon>
        <taxon>Archelosauria</taxon>
        <taxon>Archosauria</taxon>
        <taxon>Crocodylia</taxon>
        <taxon>Alligatoridae</taxon>
        <taxon>Alligatorinae</taxon>
        <taxon>Alligator</taxon>
    </lineage>
</organism>
<dbReference type="Gene3D" id="3.40.50.10130">
    <property type="match status" value="1"/>
</dbReference>
<dbReference type="AlphaFoldDB" id="A0A3Q0GIB1"/>
<dbReference type="InterPro" id="IPR042530">
    <property type="entry name" value="EME1/EME2_C"/>
</dbReference>
<feature type="domain" description="ERCC4" evidence="8">
    <location>
        <begin position="333"/>
        <end position="465"/>
    </location>
</feature>
<dbReference type="RefSeq" id="XP_025059404.1">
    <property type="nucleotide sequence ID" value="XM_025203619.1"/>
</dbReference>
<dbReference type="KEGG" id="asn:102378333"/>
<dbReference type="FunFam" id="1.10.150.670:FF:000002">
    <property type="entry name" value="Crossover junction endonuclease EME1"/>
    <property type="match status" value="1"/>
</dbReference>
<evidence type="ECO:0000259" key="8">
    <source>
        <dbReference type="SMART" id="SM00891"/>
    </source>
</evidence>
<evidence type="ECO:0000256" key="2">
    <source>
        <dbReference type="ARBA" id="ARBA00005313"/>
    </source>
</evidence>
<dbReference type="InterPro" id="IPR047523">
    <property type="entry name" value="XPF_nuclease_EME2"/>
</dbReference>
<dbReference type="STRING" id="38654.A0A3Q0GIB1"/>
<reference evidence="10" key="1">
    <citation type="submission" date="2025-08" db="UniProtKB">
        <authorList>
            <consortium name="RefSeq"/>
        </authorList>
    </citation>
    <scope>IDENTIFICATION</scope>
</reference>
<dbReference type="CDD" id="cd20082">
    <property type="entry name" value="XPF_nuclease_EME2"/>
    <property type="match status" value="1"/>
</dbReference>
<evidence type="ECO:0000256" key="4">
    <source>
        <dbReference type="ARBA" id="ARBA00023172"/>
    </source>
</evidence>
<evidence type="ECO:0000256" key="5">
    <source>
        <dbReference type="ARBA" id="ARBA00023204"/>
    </source>
</evidence>